<evidence type="ECO:0000313" key="3">
    <source>
        <dbReference type="Proteomes" id="UP000243425"/>
    </source>
</evidence>
<dbReference type="InterPro" id="IPR013221">
    <property type="entry name" value="Mur_ligase_cen"/>
</dbReference>
<protein>
    <submittedName>
        <fullName evidence="2">UDP-N-acetylmuramoylalanyl-D-glutamate--2 6-diaminopimelate ligase</fullName>
    </submittedName>
</protein>
<dbReference type="SUPFAM" id="SSF53623">
    <property type="entry name" value="MurD-like peptide ligases, catalytic domain"/>
    <property type="match status" value="1"/>
</dbReference>
<dbReference type="GO" id="GO:0005524">
    <property type="term" value="F:ATP binding"/>
    <property type="evidence" value="ECO:0007669"/>
    <property type="project" value="InterPro"/>
</dbReference>
<sequence>MIKIDHNIASSIYEDYLNSSIMALNSKILFLRNSNALYEMKLEIPISEDYSVTPAQKNILIPTINKVASSFLFKNTNPSPKKIFNILITGNFGKTSVSYILKYFFDFSKFKYISINTHSSTFLKYNFDINGNLHENEHLSFKKRFINNSFKKKYLIAQKNPNEFHLFKILKCTSNNQAQICSLELDLNSIYRRHLFFFQPNITILTTFLSYSFDKTLEKKLVLLKQLYLKEFSKNDINTSFVLSKDDDITKSMAITLNMRNFVFFSLVDSESDIHANKIIYSIWGTQLNIKSNENEFFLETKLIGKHNMHNLLQCYTFSFFSKIPLPYIQFCIEEIDNIPNRLEKIDVGQNFNLLIDYADTPEGIVNLIGSIYESCFIKTLTIISGKSSYSTHENKLFLKHLLDSSKKLFLTANNPKWFNNKLILNEVLMGLPDFIKYSHSGSVYDWFFDVQRIPLWFEYWFYKYQDDLGCYVIDDRDVALKICLSMAGKEDVVLVTGRGDLEFFLSFSDDNKLTVSHYNEIVNSYKILRQLSSLYNMPLKTGQVPWTIN</sequence>
<dbReference type="RefSeq" id="XP_001712865.1">
    <property type="nucleotide sequence ID" value="XM_001712813.1"/>
</dbReference>
<dbReference type="SUPFAM" id="SSF53244">
    <property type="entry name" value="MurD-like peptide ligases, peptide-binding domain"/>
    <property type="match status" value="1"/>
</dbReference>
<feature type="domain" description="Mur ligase central" evidence="1">
    <location>
        <begin position="88"/>
        <end position="315"/>
    </location>
</feature>
<dbReference type="Proteomes" id="UP000243425">
    <property type="component" value="Nucleomorph 2"/>
</dbReference>
<dbReference type="Gene3D" id="3.90.190.20">
    <property type="entry name" value="Mur ligase, C-terminal domain"/>
    <property type="match status" value="1"/>
</dbReference>
<dbReference type="Pfam" id="PF08245">
    <property type="entry name" value="Mur_ligase_M"/>
    <property type="match status" value="1"/>
</dbReference>
<accession>Q3LWB3</accession>
<name>Q3LWB3_BIGNA</name>
<dbReference type="GeneID" id="5788548"/>
<reference evidence="2 3" key="1">
    <citation type="journal article" date="2006" name="Proc. Natl. Acad. Sci. U.S.A.">
        <title>Complete nucleotide sequence of the chlorarachniophyte nucleomorph: nature's smallest nucleus.</title>
        <authorList>
            <person name="Gilson P.R."/>
            <person name="Su V."/>
            <person name="Slamovits C.H."/>
            <person name="Reith M.E."/>
            <person name="Keeling P.J."/>
            <person name="McFadden G.I."/>
        </authorList>
    </citation>
    <scope>NUCLEOTIDE SEQUENCE [LARGE SCALE GENOMIC DNA]</scope>
    <source>
        <strain evidence="3">CCMP621</strain>
    </source>
</reference>
<evidence type="ECO:0000259" key="1">
    <source>
        <dbReference type="Pfam" id="PF08245"/>
    </source>
</evidence>
<dbReference type="GO" id="GO:0016881">
    <property type="term" value="F:acid-amino acid ligase activity"/>
    <property type="evidence" value="ECO:0007669"/>
    <property type="project" value="InterPro"/>
</dbReference>
<evidence type="ECO:0000313" key="2">
    <source>
        <dbReference type="EMBL" id="ABA27253.1"/>
    </source>
</evidence>
<proteinExistence type="predicted"/>
<organism evidence="2 3">
    <name type="scientific">Bigelowiella natans</name>
    <name type="common">Pedinomonas minutissima</name>
    <name type="synonym">Chlorarachnion sp. (strain CCMP621)</name>
    <dbReference type="NCBI Taxonomy" id="227086"/>
    <lineage>
        <taxon>Eukaryota</taxon>
        <taxon>Sar</taxon>
        <taxon>Rhizaria</taxon>
        <taxon>Cercozoa</taxon>
        <taxon>Chlorarachniophyceae</taxon>
        <taxon>Bigelowiella</taxon>
    </lineage>
</organism>
<keyword evidence="2" id="KW-0542">Nucleomorph</keyword>
<dbReference type="PANTHER" id="PTHR23135">
    <property type="entry name" value="MUR LIGASE FAMILY MEMBER"/>
    <property type="match status" value="1"/>
</dbReference>
<dbReference type="PANTHER" id="PTHR23135:SF7">
    <property type="entry name" value="LIPID II ISOGLUTAMINYL SYNTHASE (GLUTAMINE-HYDROLYZING) SUBUNIT MURT"/>
    <property type="match status" value="1"/>
</dbReference>
<dbReference type="InterPro" id="IPR036565">
    <property type="entry name" value="Mur-like_cat_sf"/>
</dbReference>
<keyword evidence="2" id="KW-0436">Ligase</keyword>
<gene>
    <name evidence="2" type="primary">murL</name>
</gene>
<geneLocation type="nucleomorph" evidence="2"/>
<dbReference type="InterPro" id="IPR036615">
    <property type="entry name" value="Mur_ligase_C_dom_sf"/>
</dbReference>
<dbReference type="EMBL" id="DQ158857">
    <property type="protein sequence ID" value="ABA27253.1"/>
    <property type="molecule type" value="Genomic_DNA"/>
</dbReference>
<dbReference type="Gene3D" id="3.40.1190.10">
    <property type="entry name" value="Mur-like, catalytic domain"/>
    <property type="match status" value="1"/>
</dbReference>
<dbReference type="AlphaFoldDB" id="Q3LWB3"/>